<comment type="caution">
    <text evidence="1">The sequence shown here is derived from an EMBL/GenBank/DDBJ whole genome shotgun (WGS) entry which is preliminary data.</text>
</comment>
<dbReference type="EMBL" id="BTGU01001327">
    <property type="protein sequence ID" value="GMN21637.1"/>
    <property type="molecule type" value="Genomic_DNA"/>
</dbReference>
<dbReference type="Proteomes" id="UP001187192">
    <property type="component" value="Unassembled WGS sequence"/>
</dbReference>
<reference evidence="1" key="1">
    <citation type="submission" date="2023-07" db="EMBL/GenBank/DDBJ databases">
        <title>draft genome sequence of fig (Ficus carica).</title>
        <authorList>
            <person name="Takahashi T."/>
            <person name="Nishimura K."/>
        </authorList>
    </citation>
    <scope>NUCLEOTIDE SEQUENCE</scope>
</reference>
<accession>A0AA87YSE5</accession>
<sequence>MATARPDGFRPSRSTGFGFAPVACRHAIAKRSAAEITSKALMVMLQSTEDG</sequence>
<organism evidence="1 2">
    <name type="scientific">Ficus carica</name>
    <name type="common">Common fig</name>
    <dbReference type="NCBI Taxonomy" id="3494"/>
    <lineage>
        <taxon>Eukaryota</taxon>
        <taxon>Viridiplantae</taxon>
        <taxon>Streptophyta</taxon>
        <taxon>Embryophyta</taxon>
        <taxon>Tracheophyta</taxon>
        <taxon>Spermatophyta</taxon>
        <taxon>Magnoliopsida</taxon>
        <taxon>eudicotyledons</taxon>
        <taxon>Gunneridae</taxon>
        <taxon>Pentapetalae</taxon>
        <taxon>rosids</taxon>
        <taxon>fabids</taxon>
        <taxon>Rosales</taxon>
        <taxon>Moraceae</taxon>
        <taxon>Ficeae</taxon>
        <taxon>Ficus</taxon>
    </lineage>
</organism>
<evidence type="ECO:0000313" key="2">
    <source>
        <dbReference type="Proteomes" id="UP001187192"/>
    </source>
</evidence>
<protein>
    <submittedName>
        <fullName evidence="1">Uncharacterized protein</fullName>
    </submittedName>
</protein>
<name>A0AA87YSE5_FICCA</name>
<gene>
    <name evidence="1" type="ORF">TIFTF001_040077</name>
</gene>
<evidence type="ECO:0000313" key="1">
    <source>
        <dbReference type="EMBL" id="GMN21637.1"/>
    </source>
</evidence>
<proteinExistence type="predicted"/>
<keyword evidence="2" id="KW-1185">Reference proteome</keyword>
<dbReference type="AlphaFoldDB" id="A0AA87YSE5"/>